<name>A0A0U3HQM8_9GAMM</name>
<evidence type="ECO:0000256" key="1">
    <source>
        <dbReference type="SAM" id="SignalP"/>
    </source>
</evidence>
<evidence type="ECO:0000313" key="2">
    <source>
        <dbReference type="EMBL" id="ALU43272.1"/>
    </source>
</evidence>
<dbReference type="KEGG" id="prr:AT705_10155"/>
<proteinExistence type="predicted"/>
<feature type="chain" id="PRO_5006839541" evidence="1">
    <location>
        <begin position="19"/>
        <end position="106"/>
    </location>
</feature>
<accession>A0A0U3HQM8</accession>
<dbReference type="AlphaFoldDB" id="A0A0U3HQM8"/>
<dbReference type="EMBL" id="CP013611">
    <property type="protein sequence ID" value="ALU43272.1"/>
    <property type="molecule type" value="Genomic_DNA"/>
</dbReference>
<reference evidence="2 3" key="1">
    <citation type="submission" date="2015-12" db="EMBL/GenBank/DDBJ databases">
        <title>Complete genome sequence of Pseudoalteromonas rubra SCSIO 6842, harboring a conjugative plasmid.</title>
        <authorList>
            <person name="Li B."/>
            <person name="Wang X."/>
        </authorList>
    </citation>
    <scope>NUCLEOTIDE SEQUENCE [LARGE SCALE GENOMIC DNA]</scope>
    <source>
        <strain evidence="2 3">SCSIO 6842</strain>
    </source>
</reference>
<gene>
    <name evidence="2" type="ORF">AT705_10155</name>
</gene>
<keyword evidence="1" id="KW-0732">Signal</keyword>
<protein>
    <submittedName>
        <fullName evidence="2">Uncharacterized protein</fullName>
    </submittedName>
</protein>
<evidence type="ECO:0000313" key="3">
    <source>
        <dbReference type="Proteomes" id="UP000069015"/>
    </source>
</evidence>
<organism evidence="2 3">
    <name type="scientific">Pseudoalteromonas rubra</name>
    <dbReference type="NCBI Taxonomy" id="43658"/>
    <lineage>
        <taxon>Bacteria</taxon>
        <taxon>Pseudomonadati</taxon>
        <taxon>Pseudomonadota</taxon>
        <taxon>Gammaproteobacteria</taxon>
        <taxon>Alteromonadales</taxon>
        <taxon>Pseudoalteromonadaceae</taxon>
        <taxon>Pseudoalteromonas</taxon>
    </lineage>
</organism>
<dbReference type="Proteomes" id="UP000069015">
    <property type="component" value="Chromosome 1"/>
</dbReference>
<dbReference type="RefSeq" id="WP_058796507.1">
    <property type="nucleotide sequence ID" value="NZ_CP013611.1"/>
</dbReference>
<sequence length="106" mass="11920">MKKILLLLTALSAFSVSAGEVWRWNTKVKALRTYGGGFSQYACFTVEANAPSLCFDLEQPGGKEKYSTLLTAKVAGLPVDVSYYDDRKVPVNFWFSNQLAFNIWLR</sequence>
<feature type="signal peptide" evidence="1">
    <location>
        <begin position="1"/>
        <end position="18"/>
    </location>
</feature>